<dbReference type="Gene3D" id="3.30.750.24">
    <property type="entry name" value="STAS domain"/>
    <property type="match status" value="1"/>
</dbReference>
<gene>
    <name evidence="4" type="ORF">ABQ292_26070</name>
</gene>
<accession>A0ABV3XMJ4</accession>
<feature type="domain" description="STAS" evidence="3">
    <location>
        <begin position="16"/>
        <end position="118"/>
    </location>
</feature>
<dbReference type="InterPro" id="IPR036513">
    <property type="entry name" value="STAS_dom_sf"/>
</dbReference>
<name>A0ABV3XMJ4_9ACTN</name>
<comment type="similarity">
    <text evidence="1 2">Belongs to the anti-sigma-factor antagonist family.</text>
</comment>
<evidence type="ECO:0000313" key="5">
    <source>
        <dbReference type="Proteomes" id="UP001560045"/>
    </source>
</evidence>
<evidence type="ECO:0000256" key="1">
    <source>
        <dbReference type="ARBA" id="ARBA00009013"/>
    </source>
</evidence>
<dbReference type="PROSITE" id="PS50801">
    <property type="entry name" value="STAS"/>
    <property type="match status" value="1"/>
</dbReference>
<organism evidence="4 5">
    <name type="scientific">Geodermatophilus maliterrae</name>
    <dbReference type="NCBI Taxonomy" id="3162531"/>
    <lineage>
        <taxon>Bacteria</taxon>
        <taxon>Bacillati</taxon>
        <taxon>Actinomycetota</taxon>
        <taxon>Actinomycetes</taxon>
        <taxon>Geodermatophilales</taxon>
        <taxon>Geodermatophilaceae</taxon>
        <taxon>Geodermatophilus</taxon>
    </lineage>
</organism>
<sequence>MQFAVDRTAVHGRPALRVRGEFDIATAPRLAECVEAELATSPGALVVDLTETTFMDSSGARQIVRTARRVAEAGATLQVVCPRQNTSVRLVIDLLELDRLVPVVEQEQAGRADGEVGS</sequence>
<evidence type="ECO:0000313" key="4">
    <source>
        <dbReference type="EMBL" id="MEX5721819.1"/>
    </source>
</evidence>
<evidence type="ECO:0000256" key="2">
    <source>
        <dbReference type="RuleBase" id="RU003749"/>
    </source>
</evidence>
<comment type="caution">
    <text evidence="4">The sequence shown here is derived from an EMBL/GenBank/DDBJ whole genome shotgun (WGS) entry which is preliminary data.</text>
</comment>
<dbReference type="EMBL" id="JBFNXQ010000176">
    <property type="protein sequence ID" value="MEX5721819.1"/>
    <property type="molecule type" value="Genomic_DNA"/>
</dbReference>
<dbReference type="Proteomes" id="UP001560045">
    <property type="component" value="Unassembled WGS sequence"/>
</dbReference>
<dbReference type="PANTHER" id="PTHR33495:SF2">
    <property type="entry name" value="ANTI-SIGMA FACTOR ANTAGONIST TM_1081-RELATED"/>
    <property type="match status" value="1"/>
</dbReference>
<proteinExistence type="inferred from homology"/>
<dbReference type="SUPFAM" id="SSF52091">
    <property type="entry name" value="SpoIIaa-like"/>
    <property type="match status" value="1"/>
</dbReference>
<dbReference type="NCBIfam" id="TIGR00377">
    <property type="entry name" value="ant_ant_sig"/>
    <property type="match status" value="1"/>
</dbReference>
<keyword evidence="5" id="KW-1185">Reference proteome</keyword>
<dbReference type="PANTHER" id="PTHR33495">
    <property type="entry name" value="ANTI-SIGMA FACTOR ANTAGONIST TM_1081-RELATED-RELATED"/>
    <property type="match status" value="1"/>
</dbReference>
<protein>
    <recommendedName>
        <fullName evidence="2">Anti-sigma factor antagonist</fullName>
    </recommendedName>
</protein>
<reference evidence="4 5" key="1">
    <citation type="submission" date="2024-06" db="EMBL/GenBank/DDBJ databases">
        <title>Draft genome sequence of Geodermatophilus badlandi, a novel member of the Geodermatophilaceae isolated from badland sedimentary rocks in the Red desert, Wyoming, USA.</title>
        <authorList>
            <person name="Ben Tekaya S."/>
            <person name="Nouioui I."/>
            <person name="Flores G.M."/>
            <person name="Shaal M.N."/>
            <person name="Bredoire F."/>
            <person name="Basile F."/>
            <person name="Van Diepen L."/>
            <person name="Ward N.L."/>
        </authorList>
    </citation>
    <scope>NUCLEOTIDE SEQUENCE [LARGE SCALE GENOMIC DNA]</scope>
    <source>
        <strain evidence="4 5">WL48A</strain>
    </source>
</reference>
<evidence type="ECO:0000259" key="3">
    <source>
        <dbReference type="PROSITE" id="PS50801"/>
    </source>
</evidence>
<dbReference type="CDD" id="cd07043">
    <property type="entry name" value="STAS_anti-anti-sigma_factors"/>
    <property type="match status" value="1"/>
</dbReference>
<dbReference type="InterPro" id="IPR002645">
    <property type="entry name" value="STAS_dom"/>
</dbReference>
<dbReference type="Pfam" id="PF01740">
    <property type="entry name" value="STAS"/>
    <property type="match status" value="1"/>
</dbReference>
<dbReference type="InterPro" id="IPR003658">
    <property type="entry name" value="Anti-sigma_ant"/>
</dbReference>
<dbReference type="RefSeq" id="WP_369210608.1">
    <property type="nucleotide sequence ID" value="NZ_JBFNXQ010000176.1"/>
</dbReference>